<dbReference type="KEGG" id="fro:AALO17_08120"/>
<name>A0A140DTG9_9FIRM</name>
<protein>
    <submittedName>
        <fullName evidence="1">Uncharacterized protein</fullName>
    </submittedName>
</protein>
<dbReference type="Proteomes" id="UP000069771">
    <property type="component" value="Chromosome"/>
</dbReference>
<organism evidence="1 2">
    <name type="scientific">Faecalibaculum rodentium</name>
    <dbReference type="NCBI Taxonomy" id="1702221"/>
    <lineage>
        <taxon>Bacteria</taxon>
        <taxon>Bacillati</taxon>
        <taxon>Bacillota</taxon>
        <taxon>Erysipelotrichia</taxon>
        <taxon>Erysipelotrichales</taxon>
        <taxon>Erysipelotrichaceae</taxon>
        <taxon>Faecalibaculum</taxon>
    </lineage>
</organism>
<sequence>MSKLERLKALLDEEFDMESVAADDFGEARNLAYDLAEELNVLETDEDGNEYILGRLVHYSGTAGAYWNQEAGRYKRFWTIAE</sequence>
<evidence type="ECO:0000313" key="2">
    <source>
        <dbReference type="Proteomes" id="UP000069771"/>
    </source>
</evidence>
<dbReference type="RefSeq" id="WP_067555723.1">
    <property type="nucleotide sequence ID" value="NZ_CAJTBG010000068.1"/>
</dbReference>
<dbReference type="STRING" id="1702221.AALO17_08120"/>
<reference evidence="1 2" key="1">
    <citation type="journal article" date="2016" name="Gut Pathog.">
        <title>Whole genome sequencing of "Faecalibaculum rodentium" ALO17, isolated from C57BL/6J laboratory mouse feces.</title>
        <authorList>
            <person name="Lim S."/>
            <person name="Chang D.H."/>
            <person name="Ahn S."/>
            <person name="Kim B.C."/>
        </authorList>
    </citation>
    <scope>NUCLEOTIDE SEQUENCE [LARGE SCALE GENOMIC DNA]</scope>
    <source>
        <strain evidence="1 2">Alo17</strain>
    </source>
</reference>
<keyword evidence="2" id="KW-1185">Reference proteome</keyword>
<dbReference type="GeneID" id="78477614"/>
<evidence type="ECO:0000313" key="1">
    <source>
        <dbReference type="EMBL" id="AMK53946.1"/>
    </source>
</evidence>
<proteinExistence type="predicted"/>
<dbReference type="AlphaFoldDB" id="A0A140DTG9"/>
<dbReference type="EMBL" id="CP011391">
    <property type="protein sequence ID" value="AMK53946.1"/>
    <property type="molecule type" value="Genomic_DNA"/>
</dbReference>
<accession>A0A140DTG9</accession>
<gene>
    <name evidence="1" type="ORF">AALO17_08120</name>
</gene>